<evidence type="ECO:0000256" key="1">
    <source>
        <dbReference type="SAM" id="MobiDB-lite"/>
    </source>
</evidence>
<dbReference type="InterPro" id="IPR025381">
    <property type="entry name" value="DUF4296"/>
</dbReference>
<feature type="compositionally biased region" description="Basic and acidic residues" evidence="1">
    <location>
        <begin position="114"/>
        <end position="139"/>
    </location>
</feature>
<comment type="caution">
    <text evidence="3">The sequence shown here is derived from an EMBL/GenBank/DDBJ whole genome shotgun (WGS) entry which is preliminary data.</text>
</comment>
<dbReference type="AlphaFoldDB" id="A9DKW5"/>
<dbReference type="Pfam" id="PF14129">
    <property type="entry name" value="DUF4296"/>
    <property type="match status" value="1"/>
</dbReference>
<evidence type="ECO:0000259" key="2">
    <source>
        <dbReference type="Pfam" id="PF14129"/>
    </source>
</evidence>
<proteinExistence type="predicted"/>
<dbReference type="STRING" id="391587.KAOT1_14402"/>
<dbReference type="HOGENOM" id="CLU_128773_1_0_10"/>
<dbReference type="OrthoDB" id="1525222at2"/>
<evidence type="ECO:0000313" key="4">
    <source>
        <dbReference type="Proteomes" id="UP000002945"/>
    </source>
</evidence>
<dbReference type="eggNOG" id="ENOG50330B6">
    <property type="taxonomic scope" value="Bacteria"/>
</dbReference>
<feature type="region of interest" description="Disordered" evidence="1">
    <location>
        <begin position="114"/>
        <end position="149"/>
    </location>
</feature>
<feature type="domain" description="DUF4296" evidence="2">
    <location>
        <begin position="26"/>
        <end position="107"/>
    </location>
</feature>
<dbReference type="PROSITE" id="PS51257">
    <property type="entry name" value="PROKAR_LIPOPROTEIN"/>
    <property type="match status" value="1"/>
</dbReference>
<sequence>MKNYIICILSILFVVVSCKEEAVPKPDNLLSKDKMAAILYDVTLINAVKGVNKKKLEESLMHLDSYIYLKHETDSLQFVSSNNYYAANPTVYNEIYRIVQAKLTEERELVGEELKAEQKRRDSIQEAKKLERKKNDTLPKPKFNQVKKK</sequence>
<dbReference type="EMBL" id="ABIB01000001">
    <property type="protein sequence ID" value="EDP98416.1"/>
    <property type="molecule type" value="Genomic_DNA"/>
</dbReference>
<reference evidence="3 4" key="1">
    <citation type="journal article" date="2011" name="J. Bacteriol.">
        <title>Genome sequence of the algicidal bacterium Kordia algicida OT-1.</title>
        <authorList>
            <person name="Lee H.S."/>
            <person name="Kang S.G."/>
            <person name="Kwon K.K."/>
            <person name="Lee J.H."/>
            <person name="Kim S.J."/>
        </authorList>
    </citation>
    <scope>NUCLEOTIDE SEQUENCE [LARGE SCALE GENOMIC DNA]</scope>
    <source>
        <strain evidence="3 4">OT-1</strain>
    </source>
</reference>
<evidence type="ECO:0000313" key="3">
    <source>
        <dbReference type="EMBL" id="EDP98416.1"/>
    </source>
</evidence>
<organism evidence="3 4">
    <name type="scientific">Kordia algicida OT-1</name>
    <dbReference type="NCBI Taxonomy" id="391587"/>
    <lineage>
        <taxon>Bacteria</taxon>
        <taxon>Pseudomonadati</taxon>
        <taxon>Bacteroidota</taxon>
        <taxon>Flavobacteriia</taxon>
        <taxon>Flavobacteriales</taxon>
        <taxon>Flavobacteriaceae</taxon>
        <taxon>Kordia</taxon>
    </lineage>
</organism>
<gene>
    <name evidence="3" type="ORF">KAOT1_14402</name>
</gene>
<keyword evidence="4" id="KW-1185">Reference proteome</keyword>
<dbReference type="Proteomes" id="UP000002945">
    <property type="component" value="Unassembled WGS sequence"/>
</dbReference>
<protein>
    <recommendedName>
        <fullName evidence="2">DUF4296 domain-containing protein</fullName>
    </recommendedName>
</protein>
<accession>A9DKW5</accession>
<name>A9DKW5_9FLAO</name>
<dbReference type="RefSeq" id="WP_007095429.1">
    <property type="nucleotide sequence ID" value="NZ_CP142125.1"/>
</dbReference>